<protein>
    <submittedName>
        <fullName evidence="2">Bacterial regulatory s, tetR family protein</fullName>
    </submittedName>
</protein>
<dbReference type="GO" id="GO:0006355">
    <property type="term" value="P:regulation of DNA-templated transcription"/>
    <property type="evidence" value="ECO:0007669"/>
    <property type="project" value="UniProtKB-ARBA"/>
</dbReference>
<name>A0A0B6AK17_PRIM2</name>
<dbReference type="InterPro" id="IPR001647">
    <property type="entry name" value="HTH_TetR"/>
</dbReference>
<evidence type="ECO:0000313" key="2">
    <source>
        <dbReference type="EMBL" id="AJI20154.1"/>
    </source>
</evidence>
<dbReference type="InterPro" id="IPR050109">
    <property type="entry name" value="HTH-type_TetR-like_transc_reg"/>
</dbReference>
<dbReference type="GeneID" id="93646054"/>
<dbReference type="RefSeq" id="WP_034656270.1">
    <property type="nucleotide sequence ID" value="NZ_BCVB01000022.1"/>
</dbReference>
<dbReference type="InterPro" id="IPR009057">
    <property type="entry name" value="Homeodomain-like_sf"/>
</dbReference>
<dbReference type="Gene3D" id="1.10.357.10">
    <property type="entry name" value="Tetracycline Repressor, domain 2"/>
    <property type="match status" value="1"/>
</dbReference>
<dbReference type="SUPFAM" id="SSF46689">
    <property type="entry name" value="Homeodomain-like"/>
    <property type="match status" value="1"/>
</dbReference>
<accession>A0A0B6AK17</accession>
<dbReference type="PROSITE" id="PS50977">
    <property type="entry name" value="HTH_TETR_2"/>
    <property type="match status" value="1"/>
</dbReference>
<sequence length="194" mass="22761">MTKKNGFDLRREKKMKIIEEATLELLNQKDISNITMDEIAKRAGVSKVTLFNYYNTKDNLINTALQNSFASIHEEYERLIESDLSFEQTYMELTQYKMKEIQSTTSIFFHNVMQQFASEQTFFDKDAQETSDRLVLRLFQKGRKEGKINPAYSDEVLLMFMHIFTEGLKSQAINSDNLIKYSPQFTQMIMNGLR</sequence>
<evidence type="ECO:0000256" key="1">
    <source>
        <dbReference type="ARBA" id="ARBA00023125"/>
    </source>
</evidence>
<dbReference type="PANTHER" id="PTHR30055">
    <property type="entry name" value="HTH-TYPE TRANSCRIPTIONAL REGULATOR RUTR"/>
    <property type="match status" value="1"/>
</dbReference>
<keyword evidence="1" id="KW-0238">DNA-binding</keyword>
<dbReference type="Pfam" id="PF00440">
    <property type="entry name" value="TetR_N"/>
    <property type="match status" value="1"/>
</dbReference>
<reference evidence="2 3" key="1">
    <citation type="journal article" date="2015" name="Genome Announc.">
        <title>Complete genome sequences for 35 biothreat assay-relevant bacillus species.</title>
        <authorList>
            <person name="Johnson S.L."/>
            <person name="Daligault H.E."/>
            <person name="Davenport K.W."/>
            <person name="Jaissle J."/>
            <person name="Frey K.G."/>
            <person name="Ladner J.T."/>
            <person name="Broomall S.M."/>
            <person name="Bishop-Lilly K.A."/>
            <person name="Bruce D.C."/>
            <person name="Gibbons H.S."/>
            <person name="Coyne S.R."/>
            <person name="Lo C.C."/>
            <person name="Meincke L."/>
            <person name="Munk A.C."/>
            <person name="Koroleva G.I."/>
            <person name="Rosenzweig C.N."/>
            <person name="Palacios G.F."/>
            <person name="Redden C.L."/>
            <person name="Minogue T.D."/>
            <person name="Chain P.S."/>
        </authorList>
    </citation>
    <scope>NUCLEOTIDE SEQUENCE [LARGE SCALE GENOMIC DNA]</scope>
    <source>
        <strain evidence="3">ATCC 14581 / DSM 32 / JCM 2506 / NBRC 15308 / NCIMB 9376 / NCTC 10342 / NRRL B-14308 / VKM B-512</strain>
        <plasmid evidence="2 3">pBMV_1</plasmid>
    </source>
</reference>
<dbReference type="HOGENOM" id="CLU_069356_30_2_9"/>
<organism evidence="2 3">
    <name type="scientific">Priestia megaterium (strain ATCC 14581 / DSM 32 / CCUG 1817 / JCM 2506 / NBRC 15308 / NCIMB 9376 / NCTC 10342 / NRRL B-14308 / VKM B-512 / Ford 19)</name>
    <name type="common">Bacillus megaterium</name>
    <dbReference type="NCBI Taxonomy" id="1348623"/>
    <lineage>
        <taxon>Bacteria</taxon>
        <taxon>Bacillati</taxon>
        <taxon>Bacillota</taxon>
        <taxon>Bacilli</taxon>
        <taxon>Bacillales</taxon>
        <taxon>Bacillaceae</taxon>
        <taxon>Priestia</taxon>
    </lineage>
</organism>
<evidence type="ECO:0000313" key="3">
    <source>
        <dbReference type="Proteomes" id="UP000031829"/>
    </source>
</evidence>
<dbReference type="PANTHER" id="PTHR30055:SF222">
    <property type="entry name" value="REGULATORY PROTEIN"/>
    <property type="match status" value="1"/>
</dbReference>
<gene>
    <name evidence="2" type="ORF">BG04_5953</name>
</gene>
<dbReference type="KEGG" id="bmeg:BG04_5953"/>
<dbReference type="Proteomes" id="UP000031829">
    <property type="component" value="Plasmid pBMV_1"/>
</dbReference>
<dbReference type="PRINTS" id="PR00455">
    <property type="entry name" value="HTHTETR"/>
</dbReference>
<dbReference type="EMBL" id="CP009919">
    <property type="protein sequence ID" value="AJI20154.1"/>
    <property type="molecule type" value="Genomic_DNA"/>
</dbReference>
<proteinExistence type="predicted"/>
<dbReference type="AlphaFoldDB" id="A0A0B6AK17"/>
<dbReference type="GO" id="GO:0003677">
    <property type="term" value="F:DNA binding"/>
    <property type="evidence" value="ECO:0007669"/>
    <property type="project" value="UniProtKB-UniRule"/>
</dbReference>
<geneLocation type="plasmid" evidence="2 3">
    <name>pBMV_1</name>
</geneLocation>
<keyword evidence="2" id="KW-0614">Plasmid</keyword>